<evidence type="ECO:0000256" key="3">
    <source>
        <dbReference type="ARBA" id="ARBA00023136"/>
    </source>
</evidence>
<dbReference type="InterPro" id="IPR036179">
    <property type="entry name" value="Ig-like_dom_sf"/>
</dbReference>
<dbReference type="Proteomes" id="UP000265000">
    <property type="component" value="Unplaced"/>
</dbReference>
<dbReference type="SUPFAM" id="SSF48726">
    <property type="entry name" value="Immunoglobulin"/>
    <property type="match status" value="2"/>
</dbReference>
<dbReference type="InterPro" id="IPR013783">
    <property type="entry name" value="Ig-like_fold"/>
</dbReference>
<dbReference type="PANTHER" id="PTHR12080">
    <property type="entry name" value="SIGNALING LYMPHOCYTIC ACTIVATION MOLECULE"/>
    <property type="match status" value="1"/>
</dbReference>
<evidence type="ECO:0000256" key="4">
    <source>
        <dbReference type="ARBA" id="ARBA00023180"/>
    </source>
</evidence>
<dbReference type="GO" id="GO:0016020">
    <property type="term" value="C:membrane"/>
    <property type="evidence" value="ECO:0007669"/>
    <property type="project" value="UniProtKB-SubCell"/>
</dbReference>
<evidence type="ECO:0000256" key="2">
    <source>
        <dbReference type="ARBA" id="ARBA00022729"/>
    </source>
</evidence>
<proteinExistence type="predicted"/>
<name>A0A3Q2P2I1_FUNHE</name>
<feature type="domain" description="Ig-like" evidence="5">
    <location>
        <begin position="35"/>
        <end position="118"/>
    </location>
</feature>
<keyword evidence="2" id="KW-0732">Signal</keyword>
<dbReference type="InterPro" id="IPR015631">
    <property type="entry name" value="CD2/SLAM_rcpt"/>
</dbReference>
<dbReference type="PRINTS" id="PR01870">
    <property type="entry name" value="CD2ANTIGEN"/>
</dbReference>
<feature type="domain" description="Ig-like" evidence="5">
    <location>
        <begin position="122"/>
        <end position="220"/>
    </location>
</feature>
<accession>A0A3Q2P2I1</accession>
<keyword evidence="7" id="KW-1185">Reference proteome</keyword>
<sequence length="241" mass="27820">KLLLSELACPTDRVGWQSKLFSILNMIFICVEPYCDAVDLLLMDNFSEVPRFQWKKNGSELFMWRVNSYISSTNESRFLFFPSNGTVRINNLSRNDSGEYKLEIYDENGRLSAQRTLQLFVQGNPMFISLHCYGALGGAVDLLLMDNVSEIPKFNWKKNSSVIFMWRDNNIISGTKESRFLFFPSNGTVRINNLSRNDSGEYELVIHDKNGRLSAERTLELFVQGNPMFISLHVLLHLFFD</sequence>
<reference evidence="6" key="1">
    <citation type="submission" date="2025-08" db="UniProtKB">
        <authorList>
            <consortium name="Ensembl"/>
        </authorList>
    </citation>
    <scope>IDENTIFICATION</scope>
</reference>
<dbReference type="Gene3D" id="2.60.40.10">
    <property type="entry name" value="Immunoglobulins"/>
    <property type="match status" value="2"/>
</dbReference>
<comment type="subcellular location">
    <subcellularLocation>
        <location evidence="1">Membrane</location>
    </subcellularLocation>
</comment>
<dbReference type="PANTHER" id="PTHR12080:SF111">
    <property type="entry name" value="IMMUNOGLOBULIN V-SET DOMAIN-CONTAINING PROTEIN"/>
    <property type="match status" value="1"/>
</dbReference>
<dbReference type="InterPro" id="IPR015632">
    <property type="entry name" value="CD2"/>
</dbReference>
<keyword evidence="4" id="KW-0325">Glycoprotein</keyword>
<reference evidence="6" key="2">
    <citation type="submission" date="2025-09" db="UniProtKB">
        <authorList>
            <consortium name="Ensembl"/>
        </authorList>
    </citation>
    <scope>IDENTIFICATION</scope>
</reference>
<evidence type="ECO:0000313" key="6">
    <source>
        <dbReference type="Ensembl" id="ENSFHEP00000006214.1"/>
    </source>
</evidence>
<protein>
    <recommendedName>
        <fullName evidence="5">Ig-like domain-containing protein</fullName>
    </recommendedName>
</protein>
<dbReference type="Ensembl" id="ENSFHET00000005876.1">
    <property type="protein sequence ID" value="ENSFHEP00000006214.1"/>
    <property type="gene ID" value="ENSFHEG00000007264.1"/>
</dbReference>
<dbReference type="SMART" id="SM00409">
    <property type="entry name" value="IG"/>
    <property type="match status" value="2"/>
</dbReference>
<keyword evidence="3" id="KW-0472">Membrane</keyword>
<dbReference type="GeneTree" id="ENSGT01030000234806"/>
<dbReference type="PROSITE" id="PS50835">
    <property type="entry name" value="IG_LIKE"/>
    <property type="match status" value="2"/>
</dbReference>
<evidence type="ECO:0000256" key="1">
    <source>
        <dbReference type="ARBA" id="ARBA00004370"/>
    </source>
</evidence>
<evidence type="ECO:0000259" key="5">
    <source>
        <dbReference type="PROSITE" id="PS50835"/>
    </source>
</evidence>
<dbReference type="InterPro" id="IPR007110">
    <property type="entry name" value="Ig-like_dom"/>
</dbReference>
<evidence type="ECO:0000313" key="7">
    <source>
        <dbReference type="Proteomes" id="UP000265000"/>
    </source>
</evidence>
<organism evidence="6 7">
    <name type="scientific">Fundulus heteroclitus</name>
    <name type="common">Killifish</name>
    <name type="synonym">Mummichog</name>
    <dbReference type="NCBI Taxonomy" id="8078"/>
    <lineage>
        <taxon>Eukaryota</taxon>
        <taxon>Metazoa</taxon>
        <taxon>Chordata</taxon>
        <taxon>Craniata</taxon>
        <taxon>Vertebrata</taxon>
        <taxon>Euteleostomi</taxon>
        <taxon>Actinopterygii</taxon>
        <taxon>Neopterygii</taxon>
        <taxon>Teleostei</taxon>
        <taxon>Neoteleostei</taxon>
        <taxon>Acanthomorphata</taxon>
        <taxon>Ovalentaria</taxon>
        <taxon>Atherinomorphae</taxon>
        <taxon>Cyprinodontiformes</taxon>
        <taxon>Fundulidae</taxon>
        <taxon>Fundulus</taxon>
    </lineage>
</organism>
<dbReference type="InterPro" id="IPR003599">
    <property type="entry name" value="Ig_sub"/>
</dbReference>
<dbReference type="STRING" id="8078.ENSFHEP00000006214"/>
<dbReference type="AlphaFoldDB" id="A0A3Q2P2I1"/>